<evidence type="ECO:0000313" key="3">
    <source>
        <dbReference type="EMBL" id="GEZ81704.1"/>
    </source>
</evidence>
<keyword evidence="3" id="KW-0548">Nucleotidyltransferase</keyword>
<dbReference type="GO" id="GO:0003964">
    <property type="term" value="F:RNA-directed DNA polymerase activity"/>
    <property type="evidence" value="ECO:0007669"/>
    <property type="project" value="UniProtKB-KW"/>
</dbReference>
<dbReference type="InterPro" id="IPR052343">
    <property type="entry name" value="Retrotransposon-Effector_Assoc"/>
</dbReference>
<dbReference type="EMBL" id="BKCJ010327577">
    <property type="protein sequence ID" value="GEZ81704.1"/>
    <property type="molecule type" value="Genomic_DNA"/>
</dbReference>
<gene>
    <name evidence="3" type="ORF">Tci_553677</name>
</gene>
<dbReference type="PANTHER" id="PTHR46890:SF50">
    <property type="entry name" value="RNA-DIRECTED DNA POLYMERASE, EUKARYOTA, REVERSE TRANSCRIPTASE ZINC-BINDING DOMAIN PROTEIN-RELATED"/>
    <property type="match status" value="1"/>
</dbReference>
<comment type="caution">
    <text evidence="3">The sequence shown here is derived from an EMBL/GenBank/DDBJ whole genome shotgun (WGS) entry which is preliminary data.</text>
</comment>
<feature type="region of interest" description="Disordered" evidence="2">
    <location>
        <begin position="221"/>
        <end position="252"/>
    </location>
</feature>
<accession>A0A699IS05</accession>
<dbReference type="AlphaFoldDB" id="A0A699IS05"/>
<evidence type="ECO:0000256" key="1">
    <source>
        <dbReference type="SAM" id="Coils"/>
    </source>
</evidence>
<feature type="compositionally biased region" description="Polar residues" evidence="2">
    <location>
        <begin position="221"/>
        <end position="233"/>
    </location>
</feature>
<proteinExistence type="predicted"/>
<keyword evidence="3" id="KW-0808">Transferase</keyword>
<evidence type="ECO:0000256" key="2">
    <source>
        <dbReference type="SAM" id="MobiDB-lite"/>
    </source>
</evidence>
<dbReference type="PANTHER" id="PTHR46890">
    <property type="entry name" value="NON-LTR RETROLELEMENT REVERSE TRANSCRIPTASE-LIKE PROTEIN-RELATED"/>
    <property type="match status" value="1"/>
</dbReference>
<keyword evidence="1" id="KW-0175">Coiled coil</keyword>
<sequence length="252" mass="29091">MQAKRYGSIFNVQGTDAFNSFILAAGLEEIPLREQIRVWIKDKKENANKQKKTLKEELSNIDSLIDKGEGNFDVLNKRDVICKSLQDMEKLASMEVAQKYGTVGLINLLVHNGFTFGFFRRYWNFLEKDVVQDVYYFFQHRTFPKGSNSSFIALIPKIHNVNMVKDFRPITLIGSLYKIIAKILANRLVVVLEDIVNEVRSAFVAHRQILYGPLETDTIKTRQNLSKNGQNRAQNEKRKKVNSRKSTKSQTR</sequence>
<feature type="compositionally biased region" description="Basic residues" evidence="2">
    <location>
        <begin position="237"/>
        <end position="252"/>
    </location>
</feature>
<name>A0A699IS05_TANCI</name>
<reference evidence="3" key="1">
    <citation type="journal article" date="2019" name="Sci. Rep.">
        <title>Draft genome of Tanacetum cinerariifolium, the natural source of mosquito coil.</title>
        <authorList>
            <person name="Yamashiro T."/>
            <person name="Shiraishi A."/>
            <person name="Satake H."/>
            <person name="Nakayama K."/>
        </authorList>
    </citation>
    <scope>NUCLEOTIDE SEQUENCE</scope>
</reference>
<keyword evidence="3" id="KW-0695">RNA-directed DNA polymerase</keyword>
<organism evidence="3">
    <name type="scientific">Tanacetum cinerariifolium</name>
    <name type="common">Dalmatian daisy</name>
    <name type="synonym">Chrysanthemum cinerariifolium</name>
    <dbReference type="NCBI Taxonomy" id="118510"/>
    <lineage>
        <taxon>Eukaryota</taxon>
        <taxon>Viridiplantae</taxon>
        <taxon>Streptophyta</taxon>
        <taxon>Embryophyta</taxon>
        <taxon>Tracheophyta</taxon>
        <taxon>Spermatophyta</taxon>
        <taxon>Magnoliopsida</taxon>
        <taxon>eudicotyledons</taxon>
        <taxon>Gunneridae</taxon>
        <taxon>Pentapetalae</taxon>
        <taxon>asterids</taxon>
        <taxon>campanulids</taxon>
        <taxon>Asterales</taxon>
        <taxon>Asteraceae</taxon>
        <taxon>Asteroideae</taxon>
        <taxon>Anthemideae</taxon>
        <taxon>Anthemidinae</taxon>
        <taxon>Tanacetum</taxon>
    </lineage>
</organism>
<feature type="coiled-coil region" evidence="1">
    <location>
        <begin position="37"/>
        <end position="67"/>
    </location>
</feature>
<protein>
    <submittedName>
        <fullName evidence="3">RNA-directed DNA polymerase, eukaryota</fullName>
    </submittedName>
</protein>